<keyword evidence="1" id="KW-0812">Transmembrane</keyword>
<accession>A0A7S1XCP1</accession>
<evidence type="ECO:0000313" key="2">
    <source>
        <dbReference type="EMBL" id="CAD9232165.1"/>
    </source>
</evidence>
<name>A0A7S1XCP1_9RHOD</name>
<dbReference type="GO" id="GO:0019684">
    <property type="term" value="P:photosynthesis, light reaction"/>
    <property type="evidence" value="ECO:0007669"/>
    <property type="project" value="InterPro"/>
</dbReference>
<dbReference type="GO" id="GO:0009523">
    <property type="term" value="C:photosystem II"/>
    <property type="evidence" value="ECO:0007669"/>
    <property type="project" value="InterPro"/>
</dbReference>
<dbReference type="NCBIfam" id="TIGR03038">
    <property type="entry name" value="PS_II_psbM"/>
    <property type="match status" value="1"/>
</dbReference>
<dbReference type="InterPro" id="IPR007826">
    <property type="entry name" value="PSII_PsbM"/>
</dbReference>
<dbReference type="AlphaFoldDB" id="A0A7S1XCP1"/>
<keyword evidence="1" id="KW-0472">Membrane</keyword>
<gene>
    <name evidence="2" type="ORF">CCAE0312_LOCUS4246</name>
</gene>
<sequence length="119" mass="12706">MFVCLFVFSGNFFFKKTFSEGIMTAFVGSCGSFVTGTRAVQVSASRKTVAAPRRATRVVTRMSVGELANVMIAEGGGMAVTFPAYLAVFLGTLFPVAFLIILFIQSEARKAGEEAGRGE</sequence>
<keyword evidence="1" id="KW-1133">Transmembrane helix</keyword>
<reference evidence="2" key="1">
    <citation type="submission" date="2021-01" db="EMBL/GenBank/DDBJ databases">
        <authorList>
            <person name="Corre E."/>
            <person name="Pelletier E."/>
            <person name="Niang G."/>
            <person name="Scheremetjew M."/>
            <person name="Finn R."/>
            <person name="Kale V."/>
            <person name="Holt S."/>
            <person name="Cochrane G."/>
            <person name="Meng A."/>
            <person name="Brown T."/>
            <person name="Cohen L."/>
        </authorList>
    </citation>
    <scope>NUCLEOTIDE SEQUENCE</scope>
    <source>
        <strain evidence="2">SAG 36.94</strain>
    </source>
</reference>
<feature type="transmembrane region" description="Helical" evidence="1">
    <location>
        <begin position="84"/>
        <end position="104"/>
    </location>
</feature>
<organism evidence="2">
    <name type="scientific">Compsopogon caeruleus</name>
    <dbReference type="NCBI Taxonomy" id="31354"/>
    <lineage>
        <taxon>Eukaryota</taxon>
        <taxon>Rhodophyta</taxon>
        <taxon>Compsopogonophyceae</taxon>
        <taxon>Compsopogonales</taxon>
        <taxon>Compsopogonaceae</taxon>
        <taxon>Compsopogon</taxon>
    </lineage>
</organism>
<protein>
    <submittedName>
        <fullName evidence="2">Uncharacterized protein</fullName>
    </submittedName>
</protein>
<evidence type="ECO:0000256" key="1">
    <source>
        <dbReference type="SAM" id="Phobius"/>
    </source>
</evidence>
<dbReference type="EMBL" id="HBGH01007751">
    <property type="protein sequence ID" value="CAD9232165.1"/>
    <property type="molecule type" value="Transcribed_RNA"/>
</dbReference>
<proteinExistence type="predicted"/>